<organism evidence="3 4">
    <name type="scientific">Nocardioides endophyticus</name>
    <dbReference type="NCBI Taxonomy" id="1353775"/>
    <lineage>
        <taxon>Bacteria</taxon>
        <taxon>Bacillati</taxon>
        <taxon>Actinomycetota</taxon>
        <taxon>Actinomycetes</taxon>
        <taxon>Propionibacteriales</taxon>
        <taxon>Nocardioidaceae</taxon>
        <taxon>Nocardioides</taxon>
    </lineage>
</organism>
<proteinExistence type="predicted"/>
<dbReference type="Gene3D" id="3.10.105.10">
    <property type="entry name" value="Dipeptide-binding Protein, Domain 3"/>
    <property type="match status" value="1"/>
</dbReference>
<keyword evidence="4" id="KW-1185">Reference proteome</keyword>
<dbReference type="Proteomes" id="UP001499882">
    <property type="component" value="Unassembled WGS sequence"/>
</dbReference>
<dbReference type="InterPro" id="IPR039424">
    <property type="entry name" value="SBP_5"/>
</dbReference>
<dbReference type="PROSITE" id="PS51257">
    <property type="entry name" value="PROKAR_LIPOPROTEIN"/>
    <property type="match status" value="1"/>
</dbReference>
<name>A0ABP8Z4I9_9ACTN</name>
<dbReference type="Pfam" id="PF00496">
    <property type="entry name" value="SBP_bac_5"/>
    <property type="match status" value="1"/>
</dbReference>
<evidence type="ECO:0000313" key="4">
    <source>
        <dbReference type="Proteomes" id="UP001499882"/>
    </source>
</evidence>
<comment type="caution">
    <text evidence="3">The sequence shown here is derived from an EMBL/GenBank/DDBJ whole genome shotgun (WGS) entry which is preliminary data.</text>
</comment>
<evidence type="ECO:0000256" key="1">
    <source>
        <dbReference type="SAM" id="SignalP"/>
    </source>
</evidence>
<keyword evidence="1" id="KW-0732">Signal</keyword>
<accession>A0ABP8Z4I9</accession>
<dbReference type="RefSeq" id="WP_345528069.1">
    <property type="nucleotide sequence ID" value="NZ_BAABKN010000022.1"/>
</dbReference>
<dbReference type="SUPFAM" id="SSF53850">
    <property type="entry name" value="Periplasmic binding protein-like II"/>
    <property type="match status" value="1"/>
</dbReference>
<protein>
    <recommendedName>
        <fullName evidence="2">Solute-binding protein family 5 domain-containing protein</fullName>
    </recommendedName>
</protein>
<feature type="domain" description="Solute-binding protein family 5" evidence="2">
    <location>
        <begin position="93"/>
        <end position="417"/>
    </location>
</feature>
<dbReference type="Gene3D" id="3.40.190.10">
    <property type="entry name" value="Periplasmic binding protein-like II"/>
    <property type="match status" value="1"/>
</dbReference>
<dbReference type="PANTHER" id="PTHR30290">
    <property type="entry name" value="PERIPLASMIC BINDING COMPONENT OF ABC TRANSPORTER"/>
    <property type="match status" value="1"/>
</dbReference>
<dbReference type="InterPro" id="IPR000914">
    <property type="entry name" value="SBP_5_dom"/>
</dbReference>
<dbReference type="EMBL" id="BAABKN010000022">
    <property type="protein sequence ID" value="GAA4746421.1"/>
    <property type="molecule type" value="Genomic_DNA"/>
</dbReference>
<dbReference type="CDD" id="cd00995">
    <property type="entry name" value="PBP2_NikA_DppA_OppA_like"/>
    <property type="match status" value="1"/>
</dbReference>
<feature type="chain" id="PRO_5045044739" description="Solute-binding protein family 5 domain-containing protein" evidence="1">
    <location>
        <begin position="28"/>
        <end position="526"/>
    </location>
</feature>
<evidence type="ECO:0000259" key="2">
    <source>
        <dbReference type="Pfam" id="PF00496"/>
    </source>
</evidence>
<sequence>MRRSHRPLSLRALALALVGLLVLSVLSACSSAVDEANGSSGSDSGPSDGGTLRIGSTSDIVPATIFTNSSDATNTLIGAVYDSLIDYPLDSLEPQPRLAKSWQVADDGLSITLQLRDDVTFHTGRDFTSKDVEFSVKTWADPTWTVQLQRTAAAITGFDTTDPHAITLKFDHKLSNIFDLLDMLPIIDSETFDDLKAGKTYVGTGPFEFESWTPSSKVVFKKNDDYWGEEPHLDGIQVNIVSDPQAQVSQLRSGQLDLVTGASNRDLETLGKDSKFAVSGFDGAVQQIYVGADLANPDLQDVRLRQAIAFAIDRQRIVDEVFRGKGTPINLPWPDYSPAHDAKANETYTYDPAKAKALVAELGSSPTIPLAYPAGNANYEAVAQIVQANLEAVGIKTELQPAEYSQFIKQLIGGTFGGLWILQHGYAHYTPSTLAVSAYPFNADKNASHFESSAYKEHADSAWNQDSGSSPEAVEDYKLLNKDLLDNLFLIEMALLHFQTAETKDVHDLGMSKRGELDLRSTYLSD</sequence>
<reference evidence="4" key="1">
    <citation type="journal article" date="2019" name="Int. J. Syst. Evol. Microbiol.">
        <title>The Global Catalogue of Microorganisms (GCM) 10K type strain sequencing project: providing services to taxonomists for standard genome sequencing and annotation.</title>
        <authorList>
            <consortium name="The Broad Institute Genomics Platform"/>
            <consortium name="The Broad Institute Genome Sequencing Center for Infectious Disease"/>
            <person name="Wu L."/>
            <person name="Ma J."/>
        </authorList>
    </citation>
    <scope>NUCLEOTIDE SEQUENCE [LARGE SCALE GENOMIC DNA]</scope>
    <source>
        <strain evidence="4">JCM 18532</strain>
    </source>
</reference>
<gene>
    <name evidence="3" type="ORF">GCM10023350_33930</name>
</gene>
<evidence type="ECO:0000313" key="3">
    <source>
        <dbReference type="EMBL" id="GAA4746421.1"/>
    </source>
</evidence>
<dbReference type="PIRSF" id="PIRSF002741">
    <property type="entry name" value="MppA"/>
    <property type="match status" value="1"/>
</dbReference>
<dbReference type="InterPro" id="IPR030678">
    <property type="entry name" value="Peptide/Ni-bd"/>
</dbReference>
<feature type="signal peptide" evidence="1">
    <location>
        <begin position="1"/>
        <end position="27"/>
    </location>
</feature>